<dbReference type="Proteomes" id="UP001268819">
    <property type="component" value="Unassembled WGS sequence"/>
</dbReference>
<keyword evidence="3" id="KW-1185">Reference proteome</keyword>
<dbReference type="EMBL" id="JAVDSG010000001">
    <property type="protein sequence ID" value="MDR6597592.1"/>
    <property type="molecule type" value="Genomic_DNA"/>
</dbReference>
<dbReference type="PROSITE" id="PS51459">
    <property type="entry name" value="FIDO"/>
    <property type="match status" value="1"/>
</dbReference>
<protein>
    <submittedName>
        <fullName evidence="2">Prophage maintenance system killer protein</fullName>
    </submittedName>
</protein>
<sequence>MYAVAKAHAFVDGNKRAAAILGPYFAYRNTFDIVMTEGELAAVILLIARSDLTRDELITWLTPRVV</sequence>
<dbReference type="InterPro" id="IPR003812">
    <property type="entry name" value="Fido"/>
</dbReference>
<evidence type="ECO:0000313" key="3">
    <source>
        <dbReference type="Proteomes" id="UP001268819"/>
    </source>
</evidence>
<dbReference type="Gene3D" id="1.20.120.1870">
    <property type="entry name" value="Fic/DOC protein, Fido domain"/>
    <property type="match status" value="1"/>
</dbReference>
<gene>
    <name evidence="2" type="ORF">J2S66_005976</name>
</gene>
<organism evidence="2 3">
    <name type="scientific">Saccharothrix longispora</name>
    <dbReference type="NCBI Taxonomy" id="33920"/>
    <lineage>
        <taxon>Bacteria</taxon>
        <taxon>Bacillati</taxon>
        <taxon>Actinomycetota</taxon>
        <taxon>Actinomycetes</taxon>
        <taxon>Pseudonocardiales</taxon>
        <taxon>Pseudonocardiaceae</taxon>
        <taxon>Saccharothrix</taxon>
    </lineage>
</organism>
<feature type="domain" description="Fido" evidence="1">
    <location>
        <begin position="1"/>
        <end position="63"/>
    </location>
</feature>
<proteinExistence type="predicted"/>
<evidence type="ECO:0000313" key="2">
    <source>
        <dbReference type="EMBL" id="MDR6597592.1"/>
    </source>
</evidence>
<name>A0ABU1Q3Y8_9PSEU</name>
<comment type="caution">
    <text evidence="2">The sequence shown here is derived from an EMBL/GenBank/DDBJ whole genome shotgun (WGS) entry which is preliminary data.</text>
</comment>
<dbReference type="InterPro" id="IPR053737">
    <property type="entry name" value="Type_II_TA_Toxin"/>
</dbReference>
<accession>A0ABU1Q3Y8</accession>
<reference evidence="2 3" key="1">
    <citation type="submission" date="2023-07" db="EMBL/GenBank/DDBJ databases">
        <title>Sequencing the genomes of 1000 actinobacteria strains.</title>
        <authorList>
            <person name="Klenk H.-P."/>
        </authorList>
    </citation>
    <scope>NUCLEOTIDE SEQUENCE [LARGE SCALE GENOMIC DNA]</scope>
    <source>
        <strain evidence="2 3">DSM 43749</strain>
    </source>
</reference>
<evidence type="ECO:0000259" key="1">
    <source>
        <dbReference type="PROSITE" id="PS51459"/>
    </source>
</evidence>